<proteinExistence type="predicted"/>
<evidence type="ECO:0000256" key="2">
    <source>
        <dbReference type="ARBA" id="ARBA00022692"/>
    </source>
</evidence>
<dbReference type="AlphaFoldDB" id="A0A9P6RX54"/>
<dbReference type="PANTHER" id="PTHR12308">
    <property type="entry name" value="ANOCTAMIN"/>
    <property type="match status" value="1"/>
</dbReference>
<dbReference type="InterPro" id="IPR007632">
    <property type="entry name" value="Anoctamin"/>
</dbReference>
<dbReference type="GO" id="GO:0032541">
    <property type="term" value="C:cortical endoplasmic reticulum"/>
    <property type="evidence" value="ECO:0007669"/>
    <property type="project" value="TreeGrafter"/>
</dbReference>
<evidence type="ECO:0000256" key="6">
    <source>
        <dbReference type="SAM" id="Phobius"/>
    </source>
</evidence>
<sequence>MISSCDAIKNAAHSELQYYDIYLSSLHTEGIEGQSSSTGNGNSNNTGDSHSMSSKRRKGKKVQHTVRPKSRDLYADIVIAFKYKGHHQQDLSTSSVSSIPLSLSFGHFLSSSSTPSRAELEKQTMAAYEEVLRKLRDAGLLYETRPSGRETILIFVLCPWSVLKRQVVRNSVHDWLKGVKVADTVETEELLKPVKLRDQSLDDLTDSDRIRLIHDLITDDPNEGGAGIVPDPDSYVESVLPLHNWEFNKAWLKSWSTKWVLDQRDLFRIRDHFGEKVAYYFEFLEYYFLWLTIPTALGILFHFFGSPFSVLYSVSVLLWAIVFIESWKRRERELALWWGVMNVRKSEMRRHQFQGDSIVVDPVTDERVPFFSPWRRWARKIMGLPVILAGAIGLSVLVTIMFGVEVFLEVYYDGYMKEVLVYLPTILFSLAMPHVEDTCNGIAKRLTDFENHETNGSYDYHLVQKVFIFKILNSYLSVLLTAYVYIPFGPRMIATFQTYGLRFATVAIEPKMLQDRLQAFMISNQVISFFSETIYPWLSRRLMTGAVKIQKEVSEVLHHEERVSEEEYFNKQDPEDIKNFLKDVHNQVELPVYDVNEDYCEMTEQFGYITLFSVIWPLTGLCAFINNWIELRSDAAKICFHTRRPIPSRTDSIGPWMDSLEHLTWFSSLTNASILYLFGSTMVHQQKGEVDSSSSVSDISSRLSLSMLLFCLLASEHIYLGLRWIVKTALQGIPTNAELSARRKEYGVKRSWLSRLNDAVGNTYEAVVRGEDNGANHGEIRSSASMPKPNGTRVTKAAAAATMSSTRIDSMTPESVSRVVANGIDSLEGDLGAQAIRAMFKSS</sequence>
<gene>
    <name evidence="9" type="ORF">BGZ99_008009</name>
</gene>
<dbReference type="PANTHER" id="PTHR12308:SF73">
    <property type="entry name" value="ANOCTAMIN"/>
    <property type="match status" value="1"/>
</dbReference>
<feature type="transmembrane region" description="Helical" evidence="6">
    <location>
        <begin position="381"/>
        <end position="404"/>
    </location>
</feature>
<evidence type="ECO:0000256" key="1">
    <source>
        <dbReference type="ARBA" id="ARBA00004141"/>
    </source>
</evidence>
<evidence type="ECO:0000256" key="4">
    <source>
        <dbReference type="ARBA" id="ARBA00023136"/>
    </source>
</evidence>
<feature type="transmembrane region" description="Helical" evidence="6">
    <location>
        <begin position="467"/>
        <end position="486"/>
    </location>
</feature>
<organism evidence="9 10">
    <name type="scientific">Dissophora globulifera</name>
    <dbReference type="NCBI Taxonomy" id="979702"/>
    <lineage>
        <taxon>Eukaryota</taxon>
        <taxon>Fungi</taxon>
        <taxon>Fungi incertae sedis</taxon>
        <taxon>Mucoromycota</taxon>
        <taxon>Mortierellomycotina</taxon>
        <taxon>Mortierellomycetes</taxon>
        <taxon>Mortierellales</taxon>
        <taxon>Mortierellaceae</taxon>
        <taxon>Dissophora</taxon>
    </lineage>
</organism>
<evidence type="ECO:0000259" key="8">
    <source>
        <dbReference type="Pfam" id="PF20877"/>
    </source>
</evidence>
<feature type="transmembrane region" description="Helical" evidence="6">
    <location>
        <begin position="310"/>
        <end position="327"/>
    </location>
</feature>
<evidence type="ECO:0000313" key="9">
    <source>
        <dbReference type="EMBL" id="KAG0330146.1"/>
    </source>
</evidence>
<dbReference type="GO" id="GO:0005254">
    <property type="term" value="F:chloride channel activity"/>
    <property type="evidence" value="ECO:0007669"/>
    <property type="project" value="TreeGrafter"/>
</dbReference>
<dbReference type="GO" id="GO:0016020">
    <property type="term" value="C:membrane"/>
    <property type="evidence" value="ECO:0007669"/>
    <property type="project" value="UniProtKB-SubCell"/>
</dbReference>
<feature type="region of interest" description="Disordered" evidence="5">
    <location>
        <begin position="31"/>
        <end position="66"/>
    </location>
</feature>
<dbReference type="EMBL" id="JAAAIP010000006">
    <property type="protein sequence ID" value="KAG0330146.1"/>
    <property type="molecule type" value="Genomic_DNA"/>
</dbReference>
<evidence type="ECO:0000256" key="5">
    <source>
        <dbReference type="SAM" id="MobiDB-lite"/>
    </source>
</evidence>
<feature type="domain" description="Anoctamin alpha-beta plait" evidence="8">
    <location>
        <begin position="120"/>
        <end position="234"/>
    </location>
</feature>
<evidence type="ECO:0000313" key="10">
    <source>
        <dbReference type="Proteomes" id="UP000738325"/>
    </source>
</evidence>
<dbReference type="InterPro" id="IPR049452">
    <property type="entry name" value="Anoctamin_TM"/>
</dbReference>
<keyword evidence="10" id="KW-1185">Reference proteome</keyword>
<feature type="domain" description="Anoctamin transmembrane" evidence="7">
    <location>
        <begin position="269"/>
        <end position="743"/>
    </location>
</feature>
<feature type="compositionally biased region" description="Basic residues" evidence="5">
    <location>
        <begin position="53"/>
        <end position="66"/>
    </location>
</feature>
<protein>
    <submittedName>
        <fullName evidence="9">Uncharacterized protein</fullName>
    </submittedName>
</protein>
<dbReference type="InterPro" id="IPR049456">
    <property type="entry name" value="Anoctamin_N_fung"/>
</dbReference>
<name>A0A9P6RX54_9FUNG</name>
<keyword evidence="2 6" id="KW-0812">Transmembrane</keyword>
<evidence type="ECO:0000259" key="7">
    <source>
        <dbReference type="Pfam" id="PF04547"/>
    </source>
</evidence>
<keyword evidence="4 6" id="KW-0472">Membrane</keyword>
<keyword evidence="3 6" id="KW-1133">Transmembrane helix</keyword>
<feature type="compositionally biased region" description="Low complexity" evidence="5">
    <location>
        <begin position="33"/>
        <end position="47"/>
    </location>
</feature>
<reference evidence="9" key="1">
    <citation type="journal article" date="2020" name="Fungal Divers.">
        <title>Resolving the Mortierellaceae phylogeny through synthesis of multi-gene phylogenetics and phylogenomics.</title>
        <authorList>
            <person name="Vandepol N."/>
            <person name="Liber J."/>
            <person name="Desiro A."/>
            <person name="Na H."/>
            <person name="Kennedy M."/>
            <person name="Barry K."/>
            <person name="Grigoriev I.V."/>
            <person name="Miller A.N."/>
            <person name="O'Donnell K."/>
            <person name="Stajich J.E."/>
            <person name="Bonito G."/>
        </authorList>
    </citation>
    <scope>NUCLEOTIDE SEQUENCE</scope>
    <source>
        <strain evidence="9">REB-010B</strain>
    </source>
</reference>
<comment type="caution">
    <text evidence="9">The sequence shown here is derived from an EMBL/GenBank/DDBJ whole genome shotgun (WGS) entry which is preliminary data.</text>
</comment>
<dbReference type="Proteomes" id="UP000738325">
    <property type="component" value="Unassembled WGS sequence"/>
</dbReference>
<dbReference type="OrthoDB" id="296386at2759"/>
<evidence type="ECO:0000256" key="3">
    <source>
        <dbReference type="ARBA" id="ARBA00022989"/>
    </source>
</evidence>
<comment type="subcellular location">
    <subcellularLocation>
        <location evidence="1">Membrane</location>
        <topology evidence="1">Multi-pass membrane protein</topology>
    </subcellularLocation>
</comment>
<accession>A0A9P6RX54</accession>
<feature type="transmembrane region" description="Helical" evidence="6">
    <location>
        <begin position="286"/>
        <end position="304"/>
    </location>
</feature>
<dbReference type="Pfam" id="PF20877">
    <property type="entry name" value="Anoctamin_N"/>
    <property type="match status" value="1"/>
</dbReference>
<dbReference type="Pfam" id="PF04547">
    <property type="entry name" value="Anoctamin"/>
    <property type="match status" value="1"/>
</dbReference>